<keyword evidence="8 14" id="KW-0472">Membrane</keyword>
<dbReference type="Proteomes" id="UP000694915">
    <property type="component" value="Chromosome 17"/>
</dbReference>
<evidence type="ECO:0000256" key="12">
    <source>
        <dbReference type="ARBA" id="ARBA00041873"/>
    </source>
</evidence>
<dbReference type="RefSeq" id="XP_026639071.1">
    <property type="nucleotide sequence ID" value="XM_026783270.1"/>
</dbReference>
<evidence type="ECO:0000256" key="11">
    <source>
        <dbReference type="ARBA" id="ARBA00040418"/>
    </source>
</evidence>
<keyword evidence="4" id="KW-0406">Ion transport</keyword>
<sequence length="385" mass="41758">MELHRGGVGSQAAGRRMDGDCRDGGSGSRDAGSEDYENLPTSASVSTHMTAGAMAGILEHSLMYPLDSVKTRMQSLHPDPRAQYTSIYGALKKIIQTEGFWRPLRGLNVMMTGAGPAHAMYFACYENMKRTLNDVFSHQGNSHLANGIAGSMATLLHDAVMNPAEVVKQRLQMYNSQHRPSTSSPTSSCRSRSTLSGTTTPSLTSSQEAWPVRWLQLPPPRWMSARPSSTRKRTWRSPWPMSMAGCRAWPTPSGWYTSSTASLAISKVSTHGSSTRCLPRPSPGLSMSSSSISLRSGSWRIELCTKGTGSGKWFQHLLFLPHPLVFTPRPCPTGCLRRGPSFPGALEREGPASTAQKAGCGDTPGGGRWGKLGKESEKLLFLFLP</sequence>
<evidence type="ECO:0000256" key="2">
    <source>
        <dbReference type="ARBA" id="ARBA00006375"/>
    </source>
</evidence>
<feature type="region of interest" description="Disordered" evidence="16">
    <location>
        <begin position="342"/>
        <end position="368"/>
    </location>
</feature>
<gene>
    <name evidence="18" type="primary">Slc25a37</name>
</gene>
<evidence type="ECO:0000256" key="6">
    <source>
        <dbReference type="ARBA" id="ARBA00022989"/>
    </source>
</evidence>
<comment type="catalytic activity">
    <reaction evidence="9">
        <text>Fe(2+)(in) = Fe(2+)(out)</text>
        <dbReference type="Rhea" id="RHEA:28486"/>
        <dbReference type="ChEBI" id="CHEBI:29033"/>
    </reaction>
</comment>
<dbReference type="InterPro" id="IPR023395">
    <property type="entry name" value="MCP_dom_sf"/>
</dbReference>
<evidence type="ECO:0000256" key="5">
    <source>
        <dbReference type="ARBA" id="ARBA00022692"/>
    </source>
</evidence>
<evidence type="ECO:0000256" key="13">
    <source>
        <dbReference type="ARBA" id="ARBA00041894"/>
    </source>
</evidence>
<evidence type="ECO:0000313" key="18">
    <source>
        <dbReference type="RefSeq" id="XP_026639071.1"/>
    </source>
</evidence>
<organism evidence="17 18">
    <name type="scientific">Microtus ochrogaster</name>
    <name type="common">Prairie vole</name>
    <dbReference type="NCBI Taxonomy" id="79684"/>
    <lineage>
        <taxon>Eukaryota</taxon>
        <taxon>Metazoa</taxon>
        <taxon>Chordata</taxon>
        <taxon>Craniata</taxon>
        <taxon>Vertebrata</taxon>
        <taxon>Euteleostomi</taxon>
        <taxon>Mammalia</taxon>
        <taxon>Eutheria</taxon>
        <taxon>Euarchontoglires</taxon>
        <taxon>Glires</taxon>
        <taxon>Rodentia</taxon>
        <taxon>Myomorpha</taxon>
        <taxon>Muroidea</taxon>
        <taxon>Cricetidae</taxon>
        <taxon>Arvicolinae</taxon>
        <taxon>Microtus</taxon>
    </lineage>
</organism>
<evidence type="ECO:0000256" key="7">
    <source>
        <dbReference type="ARBA" id="ARBA00023128"/>
    </source>
</evidence>
<dbReference type="InterPro" id="IPR018108">
    <property type="entry name" value="MCP_transmembrane"/>
</dbReference>
<evidence type="ECO:0000256" key="10">
    <source>
        <dbReference type="ARBA" id="ARBA00037061"/>
    </source>
</evidence>
<keyword evidence="5 14" id="KW-0812">Transmembrane</keyword>
<evidence type="ECO:0000256" key="16">
    <source>
        <dbReference type="SAM" id="MobiDB-lite"/>
    </source>
</evidence>
<feature type="region of interest" description="Disordered" evidence="16">
    <location>
        <begin position="1"/>
        <end position="43"/>
    </location>
</feature>
<keyword evidence="17" id="KW-1185">Reference proteome</keyword>
<keyword evidence="4" id="KW-0408">Iron</keyword>
<dbReference type="SUPFAM" id="SSF103506">
    <property type="entry name" value="Mitochondrial carrier"/>
    <property type="match status" value="1"/>
</dbReference>
<comment type="similarity">
    <text evidence="2 15">Belongs to the mitochondrial carrier (TC 2.A.29) family.</text>
</comment>
<keyword evidence="3 15" id="KW-0813">Transport</keyword>
<reference evidence="18" key="1">
    <citation type="submission" date="2025-08" db="UniProtKB">
        <authorList>
            <consortium name="RefSeq"/>
        </authorList>
    </citation>
    <scope>IDENTIFICATION</scope>
</reference>
<evidence type="ECO:0000256" key="4">
    <source>
        <dbReference type="ARBA" id="ARBA00022496"/>
    </source>
</evidence>
<proteinExistence type="inferred from homology"/>
<dbReference type="PANTHER" id="PTHR45758:SF4">
    <property type="entry name" value="MITOFERRIN-1"/>
    <property type="match status" value="1"/>
</dbReference>
<dbReference type="PROSITE" id="PS50920">
    <property type="entry name" value="SOLCAR"/>
    <property type="match status" value="1"/>
</dbReference>
<dbReference type="GeneID" id="101991002"/>
<feature type="repeat" description="Solcar" evidence="14">
    <location>
        <begin position="43"/>
        <end position="131"/>
    </location>
</feature>
<evidence type="ECO:0000256" key="15">
    <source>
        <dbReference type="RuleBase" id="RU000488"/>
    </source>
</evidence>
<comment type="function">
    <text evidence="10">Mitochondrial iron transporter that specifically mediates iron uptake in developing erythroid cells, thereby playing an essential role in heme biosynthesis.</text>
</comment>
<evidence type="ECO:0000256" key="3">
    <source>
        <dbReference type="ARBA" id="ARBA00022448"/>
    </source>
</evidence>
<evidence type="ECO:0000313" key="17">
    <source>
        <dbReference type="Proteomes" id="UP000694915"/>
    </source>
</evidence>
<dbReference type="Pfam" id="PF00153">
    <property type="entry name" value="Mito_carr"/>
    <property type="match status" value="2"/>
</dbReference>
<keyword evidence="7" id="KW-0496">Mitochondrion</keyword>
<evidence type="ECO:0000256" key="8">
    <source>
        <dbReference type="ARBA" id="ARBA00023136"/>
    </source>
</evidence>
<feature type="compositionally biased region" description="Low complexity" evidence="16">
    <location>
        <begin position="179"/>
        <end position="204"/>
    </location>
</feature>
<keyword evidence="4" id="KW-0410">Iron transport</keyword>
<protein>
    <recommendedName>
        <fullName evidence="11">Mitoferrin-1</fullName>
    </recommendedName>
    <alternativeName>
        <fullName evidence="12">Mitochondrial iron transporter 1</fullName>
    </alternativeName>
    <alternativeName>
        <fullName evidence="13">Solute carrier family 25 member 37</fullName>
    </alternativeName>
</protein>
<evidence type="ECO:0000256" key="14">
    <source>
        <dbReference type="PROSITE-ProRule" id="PRU00282"/>
    </source>
</evidence>
<dbReference type="Gene3D" id="1.50.40.10">
    <property type="entry name" value="Mitochondrial carrier domain"/>
    <property type="match status" value="1"/>
</dbReference>
<feature type="region of interest" description="Disordered" evidence="16">
    <location>
        <begin position="174"/>
        <end position="204"/>
    </location>
</feature>
<name>A0ABM1UAQ9_MICOH</name>
<dbReference type="PANTHER" id="PTHR45758">
    <property type="entry name" value="MITOFERRIN-1-RELATED"/>
    <property type="match status" value="1"/>
</dbReference>
<evidence type="ECO:0000256" key="1">
    <source>
        <dbReference type="ARBA" id="ARBA00004225"/>
    </source>
</evidence>
<evidence type="ECO:0000256" key="9">
    <source>
        <dbReference type="ARBA" id="ARBA00036243"/>
    </source>
</evidence>
<keyword evidence="6" id="KW-1133">Transmembrane helix</keyword>
<accession>A0ABM1UAQ9</accession>
<comment type="subcellular location">
    <subcellularLocation>
        <location evidence="1">Mitochondrion membrane</location>
        <topology evidence="1">Multi-pass membrane protein</topology>
    </subcellularLocation>
</comment>